<evidence type="ECO:0000256" key="1">
    <source>
        <dbReference type="SAM" id="MobiDB-lite"/>
    </source>
</evidence>
<feature type="region of interest" description="Disordered" evidence="1">
    <location>
        <begin position="157"/>
        <end position="266"/>
    </location>
</feature>
<feature type="compositionally biased region" description="Basic and acidic residues" evidence="1">
    <location>
        <begin position="189"/>
        <end position="200"/>
    </location>
</feature>
<name>A0ABR3V304_9PEZI</name>
<feature type="compositionally biased region" description="Basic and acidic residues" evidence="1">
    <location>
        <begin position="39"/>
        <end position="90"/>
    </location>
</feature>
<feature type="compositionally biased region" description="Basic and acidic residues" evidence="1">
    <location>
        <begin position="126"/>
        <end position="136"/>
    </location>
</feature>
<evidence type="ECO:0000313" key="2">
    <source>
        <dbReference type="EMBL" id="KAL1836122.1"/>
    </source>
</evidence>
<comment type="caution">
    <text evidence="2">The sequence shown here is derived from an EMBL/GenBank/DDBJ whole genome shotgun (WGS) entry which is preliminary data.</text>
</comment>
<proteinExistence type="predicted"/>
<organism evidence="2 3">
    <name type="scientific">Phialemonium thermophilum</name>
    <dbReference type="NCBI Taxonomy" id="223376"/>
    <lineage>
        <taxon>Eukaryota</taxon>
        <taxon>Fungi</taxon>
        <taxon>Dikarya</taxon>
        <taxon>Ascomycota</taxon>
        <taxon>Pezizomycotina</taxon>
        <taxon>Sordariomycetes</taxon>
        <taxon>Sordariomycetidae</taxon>
        <taxon>Cephalothecales</taxon>
        <taxon>Cephalothecaceae</taxon>
        <taxon>Phialemonium</taxon>
    </lineage>
</organism>
<protein>
    <submittedName>
        <fullName evidence="2">Uncharacterized protein</fullName>
    </submittedName>
</protein>
<accession>A0ABR3V304</accession>
<sequence length="266" mass="30392">MGTVTRSRSTRALCRAKAGGRDRSFSSFCVRPPSAFGKQEIRMHGEQDIRMHGEQDIRMHGERRKENARCAGEERKSENGKRGGREREGGQRTGSRRPTSRNSRTVLRPRAKSSWSRSRASASSSSRRDRAYRSRRLGMLERRNDWKRVAMSGAVSMRAVRDGRAGRTGTTRQSASLRGAEGGVTGGMRLERGTHKDAARQRQPAAGEPRGMRGCRSWRGGEREYVCVRERGERQRERRKAERERDAETSFRRRQQEASKRSKRQT</sequence>
<dbReference type="EMBL" id="JAZHXJ010002910">
    <property type="protein sequence ID" value="KAL1836122.1"/>
    <property type="molecule type" value="Genomic_DNA"/>
</dbReference>
<reference evidence="2 3" key="1">
    <citation type="journal article" date="2024" name="Commun. Biol.">
        <title>Comparative genomic analysis of thermophilic fungi reveals convergent evolutionary adaptations and gene losses.</title>
        <authorList>
            <person name="Steindorff A.S."/>
            <person name="Aguilar-Pontes M.V."/>
            <person name="Robinson A.J."/>
            <person name="Andreopoulos B."/>
            <person name="LaButti K."/>
            <person name="Kuo A."/>
            <person name="Mondo S."/>
            <person name="Riley R."/>
            <person name="Otillar R."/>
            <person name="Haridas S."/>
            <person name="Lipzen A."/>
            <person name="Grimwood J."/>
            <person name="Schmutz J."/>
            <person name="Clum A."/>
            <person name="Reid I.D."/>
            <person name="Moisan M.C."/>
            <person name="Butler G."/>
            <person name="Nguyen T.T.M."/>
            <person name="Dewar K."/>
            <person name="Conant G."/>
            <person name="Drula E."/>
            <person name="Henrissat B."/>
            <person name="Hansel C."/>
            <person name="Singer S."/>
            <person name="Hutchinson M.I."/>
            <person name="de Vries R.P."/>
            <person name="Natvig D.O."/>
            <person name="Powell A.J."/>
            <person name="Tsang A."/>
            <person name="Grigoriev I.V."/>
        </authorList>
    </citation>
    <scope>NUCLEOTIDE SEQUENCE [LARGE SCALE GENOMIC DNA]</scope>
    <source>
        <strain evidence="2 3">ATCC 24622</strain>
    </source>
</reference>
<feature type="compositionally biased region" description="Basic and acidic residues" evidence="1">
    <location>
        <begin position="219"/>
        <end position="260"/>
    </location>
</feature>
<gene>
    <name evidence="2" type="ORF">VTK73DRAFT_5199</name>
</gene>
<feature type="region of interest" description="Disordered" evidence="1">
    <location>
        <begin position="1"/>
        <end position="136"/>
    </location>
</feature>
<evidence type="ECO:0000313" key="3">
    <source>
        <dbReference type="Proteomes" id="UP001586593"/>
    </source>
</evidence>
<dbReference type="Proteomes" id="UP001586593">
    <property type="component" value="Unassembled WGS sequence"/>
</dbReference>
<feature type="compositionally biased region" description="Low complexity" evidence="1">
    <location>
        <begin position="112"/>
        <end position="125"/>
    </location>
</feature>
<keyword evidence="3" id="KW-1185">Reference proteome</keyword>